<dbReference type="EMBL" id="BAABJP010000001">
    <property type="protein sequence ID" value="GAA5144327.1"/>
    <property type="molecule type" value="Genomic_DNA"/>
</dbReference>
<keyword evidence="2" id="KW-1185">Reference proteome</keyword>
<comment type="caution">
    <text evidence="1">The sequence shown here is derived from an EMBL/GenBank/DDBJ whole genome shotgun (WGS) entry which is preliminary data.</text>
</comment>
<organism evidence="1 2">
    <name type="scientific">Pseudonocardia eucalypti</name>
    <dbReference type="NCBI Taxonomy" id="648755"/>
    <lineage>
        <taxon>Bacteria</taxon>
        <taxon>Bacillati</taxon>
        <taxon>Actinomycetota</taxon>
        <taxon>Actinomycetes</taxon>
        <taxon>Pseudonocardiales</taxon>
        <taxon>Pseudonocardiaceae</taxon>
        <taxon>Pseudonocardia</taxon>
    </lineage>
</organism>
<name>A0ABP9PCD9_9PSEU</name>
<evidence type="ECO:0008006" key="3">
    <source>
        <dbReference type="Google" id="ProtNLM"/>
    </source>
</evidence>
<gene>
    <name evidence="1" type="ORF">GCM10023321_00400</name>
</gene>
<dbReference type="RefSeq" id="WP_185058362.1">
    <property type="nucleotide sequence ID" value="NZ_BAABJP010000001.1"/>
</dbReference>
<evidence type="ECO:0000313" key="2">
    <source>
        <dbReference type="Proteomes" id="UP001428817"/>
    </source>
</evidence>
<reference evidence="2" key="1">
    <citation type="journal article" date="2019" name="Int. J. Syst. Evol. Microbiol.">
        <title>The Global Catalogue of Microorganisms (GCM) 10K type strain sequencing project: providing services to taxonomists for standard genome sequencing and annotation.</title>
        <authorList>
            <consortium name="The Broad Institute Genomics Platform"/>
            <consortium name="The Broad Institute Genome Sequencing Center for Infectious Disease"/>
            <person name="Wu L."/>
            <person name="Ma J."/>
        </authorList>
    </citation>
    <scope>NUCLEOTIDE SEQUENCE [LARGE SCALE GENOMIC DNA]</scope>
    <source>
        <strain evidence="2">JCM 18303</strain>
    </source>
</reference>
<sequence length="126" mass="13822">MTSPTRFVLRRFVTDGLRETIDSYAAGTLPLHRFAWELDSRLNDLAEVTGRPHGRLLTGPRDAARRIATIDATLRAEAREELTDAERRAIAGALTALRATLNPPRTTVVALPPTPREVTGQPTLIA</sequence>
<proteinExistence type="predicted"/>
<protein>
    <recommendedName>
        <fullName evidence="3">MarR family transcriptional regulator</fullName>
    </recommendedName>
</protein>
<evidence type="ECO:0000313" key="1">
    <source>
        <dbReference type="EMBL" id="GAA5144327.1"/>
    </source>
</evidence>
<dbReference type="Proteomes" id="UP001428817">
    <property type="component" value="Unassembled WGS sequence"/>
</dbReference>
<accession>A0ABP9PCD9</accession>